<feature type="transmembrane region" description="Helical" evidence="5">
    <location>
        <begin position="375"/>
        <end position="402"/>
    </location>
</feature>
<evidence type="ECO:0000313" key="8">
    <source>
        <dbReference type="Proteomes" id="UP000472335"/>
    </source>
</evidence>
<feature type="transmembrane region" description="Helical" evidence="5">
    <location>
        <begin position="103"/>
        <end position="124"/>
    </location>
</feature>
<dbReference type="Proteomes" id="UP000472335">
    <property type="component" value="Unassembled WGS sequence"/>
</dbReference>
<dbReference type="PANTHER" id="PTHR42770">
    <property type="entry name" value="AMINO ACID TRANSPORTER-RELATED"/>
    <property type="match status" value="1"/>
</dbReference>
<keyword evidence="2 5" id="KW-0812">Transmembrane</keyword>
<feature type="domain" description="Amino acid permease/ SLC12A" evidence="6">
    <location>
        <begin position="30"/>
        <end position="413"/>
    </location>
</feature>
<dbReference type="InterPro" id="IPR004841">
    <property type="entry name" value="AA-permease/SLC12A_dom"/>
</dbReference>
<dbReference type="PANTHER" id="PTHR42770:SF16">
    <property type="entry name" value="AMINO ACID PERMEASE"/>
    <property type="match status" value="1"/>
</dbReference>
<feature type="transmembrane region" description="Helical" evidence="5">
    <location>
        <begin position="62"/>
        <end position="83"/>
    </location>
</feature>
<evidence type="ECO:0000256" key="4">
    <source>
        <dbReference type="ARBA" id="ARBA00023136"/>
    </source>
</evidence>
<dbReference type="EMBL" id="JAAKZY010000292">
    <property type="protein sequence ID" value="NGO14801.1"/>
    <property type="molecule type" value="Genomic_DNA"/>
</dbReference>
<accession>A0A6G4VLE7</accession>
<protein>
    <submittedName>
        <fullName evidence="7">APC family permease</fullName>
    </submittedName>
</protein>
<dbReference type="RefSeq" id="WP_165269534.1">
    <property type="nucleotide sequence ID" value="NZ_JAAKZY010000292.1"/>
</dbReference>
<keyword evidence="8" id="KW-1185">Reference proteome</keyword>
<dbReference type="InterPro" id="IPR050367">
    <property type="entry name" value="APC_superfamily"/>
</dbReference>
<evidence type="ECO:0000256" key="3">
    <source>
        <dbReference type="ARBA" id="ARBA00022989"/>
    </source>
</evidence>
<evidence type="ECO:0000259" key="6">
    <source>
        <dbReference type="Pfam" id="PF00324"/>
    </source>
</evidence>
<feature type="transmembrane region" description="Helical" evidence="5">
    <location>
        <begin position="29"/>
        <end position="56"/>
    </location>
</feature>
<evidence type="ECO:0000256" key="5">
    <source>
        <dbReference type="SAM" id="Phobius"/>
    </source>
</evidence>
<feature type="transmembrane region" description="Helical" evidence="5">
    <location>
        <begin position="205"/>
        <end position="224"/>
    </location>
</feature>
<feature type="transmembrane region" description="Helical" evidence="5">
    <location>
        <begin position="244"/>
        <end position="264"/>
    </location>
</feature>
<evidence type="ECO:0000256" key="2">
    <source>
        <dbReference type="ARBA" id="ARBA00022692"/>
    </source>
</evidence>
<feature type="transmembrane region" description="Helical" evidence="5">
    <location>
        <begin position="414"/>
        <end position="433"/>
    </location>
</feature>
<keyword evidence="4 5" id="KW-0472">Membrane</keyword>
<name>A0A6G4VLE7_9ACTN</name>
<comment type="subcellular location">
    <subcellularLocation>
        <location evidence="1">Membrane</location>
        <topology evidence="1">Multi-pass membrane protein</topology>
    </subcellularLocation>
</comment>
<dbReference type="GO" id="GO:0055085">
    <property type="term" value="P:transmembrane transport"/>
    <property type="evidence" value="ECO:0007669"/>
    <property type="project" value="InterPro"/>
</dbReference>
<feature type="transmembrane region" description="Helical" evidence="5">
    <location>
        <begin position="163"/>
        <end position="185"/>
    </location>
</feature>
<organism evidence="7 8">
    <name type="scientific">Streptomyces scabichelini</name>
    <dbReference type="NCBI Taxonomy" id="2711217"/>
    <lineage>
        <taxon>Bacteria</taxon>
        <taxon>Bacillati</taxon>
        <taxon>Actinomycetota</taxon>
        <taxon>Actinomycetes</taxon>
        <taxon>Kitasatosporales</taxon>
        <taxon>Streptomycetaceae</taxon>
        <taxon>Streptomyces</taxon>
    </lineage>
</organism>
<dbReference type="Pfam" id="PF00324">
    <property type="entry name" value="AA_permease"/>
    <property type="match status" value="1"/>
</dbReference>
<reference evidence="7 8" key="1">
    <citation type="submission" date="2020-02" db="EMBL/GenBank/DDBJ databases">
        <title>Whole-genome analyses of novel actinobacteria.</title>
        <authorList>
            <person name="Sahin N."/>
            <person name="Gencbay T."/>
        </authorList>
    </citation>
    <scope>NUCLEOTIDE SEQUENCE [LARGE SCALE GENOMIC DNA]</scope>
    <source>
        <strain evidence="7 8">HC44</strain>
    </source>
</reference>
<proteinExistence type="predicted"/>
<sequence length="497" mass="51370">MASTARPQPVTAAEPDSSLRCGTLRTGDITFLVVSAAAPLTVMAGVAPFAILLGGIGAPSGYLIAGAVLAVFAVGFTAMSRYIGNGGAFYAYVTRGLGRPTGVGSAALALLSYNAMQIGLYGLLATTVRDALQALWGVSVPWPVAALVGVAAVWYAGYRSIDFGARVLGVLLLVEAGILVVLAGGVLADGGAQGIHFDSFTPGNAFTPGTGALLAFAFAAFIGFESTAIYRSEARRPERTIPRATYAAVAFLGLFYAFVVWIVVQAFGAQGVMAAAAKDPAALFFTATTRYVGGWAADVMHVLIVTSVFAALLAFHNAINRYTHALAHEGVLPAALGRVHPRHRSPHIAGILQTALAALVVLGFAAAGADPYERLLLWVNTPGVVGIVLLQVLTAVAVPVFFRRISHSEGAWRAVVAPIAGAVLMGGALYLIIDKVELLTGAGTGTNAALLAPIPLVFAAGVALAYRLRRTRPQVYEAFAAEPDTGNRTAGNPDTQQ</sequence>
<feature type="transmembrane region" description="Helical" evidence="5">
    <location>
        <begin position="136"/>
        <end position="156"/>
    </location>
</feature>
<dbReference type="GO" id="GO:0016020">
    <property type="term" value="C:membrane"/>
    <property type="evidence" value="ECO:0007669"/>
    <property type="project" value="UniProtKB-SubCell"/>
</dbReference>
<dbReference type="Gene3D" id="1.20.1740.10">
    <property type="entry name" value="Amino acid/polyamine transporter I"/>
    <property type="match status" value="1"/>
</dbReference>
<feature type="transmembrane region" description="Helical" evidence="5">
    <location>
        <begin position="295"/>
        <end position="315"/>
    </location>
</feature>
<dbReference type="PIRSF" id="PIRSF006060">
    <property type="entry name" value="AA_transporter"/>
    <property type="match status" value="1"/>
</dbReference>
<evidence type="ECO:0000313" key="7">
    <source>
        <dbReference type="EMBL" id="NGO14801.1"/>
    </source>
</evidence>
<keyword evidence="3 5" id="KW-1133">Transmembrane helix</keyword>
<feature type="transmembrane region" description="Helical" evidence="5">
    <location>
        <begin position="348"/>
        <end position="369"/>
    </location>
</feature>
<gene>
    <name evidence="7" type="ORF">G5C60_46245</name>
</gene>
<evidence type="ECO:0000256" key="1">
    <source>
        <dbReference type="ARBA" id="ARBA00004141"/>
    </source>
</evidence>
<dbReference type="AlphaFoldDB" id="A0A6G4VLE7"/>
<comment type="caution">
    <text evidence="7">The sequence shown here is derived from an EMBL/GenBank/DDBJ whole genome shotgun (WGS) entry which is preliminary data.</text>
</comment>
<feature type="transmembrane region" description="Helical" evidence="5">
    <location>
        <begin position="445"/>
        <end position="466"/>
    </location>
</feature>